<dbReference type="AlphaFoldDB" id="A0AA38S209"/>
<comment type="caution">
    <text evidence="2">The sequence shown here is derived from an EMBL/GenBank/DDBJ whole genome shotgun (WGS) entry which is preliminary data.</text>
</comment>
<gene>
    <name evidence="2" type="ORF">NKR19_g790</name>
</gene>
<dbReference type="EMBL" id="JANBVN010000007">
    <property type="protein sequence ID" value="KAJ9164993.1"/>
    <property type="molecule type" value="Genomic_DNA"/>
</dbReference>
<accession>A0AA38S209</accession>
<dbReference type="Proteomes" id="UP001174691">
    <property type="component" value="Unassembled WGS sequence"/>
</dbReference>
<organism evidence="2 3">
    <name type="scientific">Coniochaeta hoffmannii</name>
    <dbReference type="NCBI Taxonomy" id="91930"/>
    <lineage>
        <taxon>Eukaryota</taxon>
        <taxon>Fungi</taxon>
        <taxon>Dikarya</taxon>
        <taxon>Ascomycota</taxon>
        <taxon>Pezizomycotina</taxon>
        <taxon>Sordariomycetes</taxon>
        <taxon>Sordariomycetidae</taxon>
        <taxon>Coniochaetales</taxon>
        <taxon>Coniochaetaceae</taxon>
        <taxon>Coniochaeta</taxon>
    </lineage>
</organism>
<proteinExistence type="predicted"/>
<sequence length="131" mass="14314">MFMSSINLPWPVTAHGCFLVVTGLVTAFRQKPTASPRLYATTSLMGITTAIIGLSYLATSYVPIEQNQFLYASVPVRFLVSATLALAALLNGGKMSKEGWRTHVGFAIYDTLGATWLGWYLGKWDGRCPGY</sequence>
<keyword evidence="1" id="KW-0812">Transmembrane</keyword>
<evidence type="ECO:0000256" key="1">
    <source>
        <dbReference type="SAM" id="Phobius"/>
    </source>
</evidence>
<evidence type="ECO:0000313" key="2">
    <source>
        <dbReference type="EMBL" id="KAJ9164993.1"/>
    </source>
</evidence>
<evidence type="ECO:0000313" key="3">
    <source>
        <dbReference type="Proteomes" id="UP001174691"/>
    </source>
</evidence>
<reference evidence="2" key="1">
    <citation type="submission" date="2022-07" db="EMBL/GenBank/DDBJ databases">
        <title>Fungi with potential for degradation of polypropylene.</title>
        <authorList>
            <person name="Gostincar C."/>
        </authorList>
    </citation>
    <scope>NUCLEOTIDE SEQUENCE</scope>
    <source>
        <strain evidence="2">EXF-13287</strain>
    </source>
</reference>
<keyword evidence="1" id="KW-1133">Transmembrane helix</keyword>
<keyword evidence="1" id="KW-0472">Membrane</keyword>
<feature type="transmembrane region" description="Helical" evidence="1">
    <location>
        <begin position="102"/>
        <end position="121"/>
    </location>
</feature>
<feature type="transmembrane region" description="Helical" evidence="1">
    <location>
        <begin position="38"/>
        <end position="57"/>
    </location>
</feature>
<name>A0AA38S209_9PEZI</name>
<protein>
    <submittedName>
        <fullName evidence="2">Uncharacterized protein</fullName>
    </submittedName>
</protein>
<feature type="transmembrane region" description="Helical" evidence="1">
    <location>
        <begin position="69"/>
        <end position="90"/>
    </location>
</feature>
<keyword evidence="3" id="KW-1185">Reference proteome</keyword>
<feature type="transmembrane region" description="Helical" evidence="1">
    <location>
        <begin position="6"/>
        <end position="26"/>
    </location>
</feature>